<dbReference type="PANTHER" id="PTHR33577:SF9">
    <property type="entry name" value="PEROXIDASE STCC"/>
    <property type="match status" value="1"/>
</dbReference>
<evidence type="ECO:0000256" key="4">
    <source>
        <dbReference type="ARBA" id="ARBA00022723"/>
    </source>
</evidence>
<evidence type="ECO:0000256" key="2">
    <source>
        <dbReference type="ARBA" id="ARBA00022559"/>
    </source>
</evidence>
<dbReference type="GO" id="GO:0004601">
    <property type="term" value="F:peroxidase activity"/>
    <property type="evidence" value="ECO:0007669"/>
    <property type="project" value="UniProtKB-KW"/>
</dbReference>
<keyword evidence="4" id="KW-0479">Metal-binding</keyword>
<dbReference type="OrthoDB" id="407298at2759"/>
<dbReference type="SUPFAM" id="SSF47571">
    <property type="entry name" value="Cloroperoxidase"/>
    <property type="match status" value="1"/>
</dbReference>
<keyword evidence="5" id="KW-0560">Oxidoreductase</keyword>
<dbReference type="PROSITE" id="PS51405">
    <property type="entry name" value="HEME_HALOPEROXIDASE"/>
    <property type="match status" value="1"/>
</dbReference>
<evidence type="ECO:0000256" key="6">
    <source>
        <dbReference type="ARBA" id="ARBA00023004"/>
    </source>
</evidence>
<dbReference type="PANTHER" id="PTHR33577">
    <property type="entry name" value="STERIGMATOCYSTIN BIOSYNTHESIS PEROXIDASE STCC-RELATED"/>
    <property type="match status" value="1"/>
</dbReference>
<dbReference type="InterPro" id="IPR036851">
    <property type="entry name" value="Chloroperoxidase-like_sf"/>
</dbReference>
<accession>A0A165EKL8</accession>
<comment type="cofactor">
    <cofactor evidence="1">
        <name>heme b</name>
        <dbReference type="ChEBI" id="CHEBI:60344"/>
    </cofactor>
</comment>
<dbReference type="GO" id="GO:0046872">
    <property type="term" value="F:metal ion binding"/>
    <property type="evidence" value="ECO:0007669"/>
    <property type="project" value="UniProtKB-KW"/>
</dbReference>
<organism evidence="9 10">
    <name type="scientific">Exidia glandulosa HHB12029</name>
    <dbReference type="NCBI Taxonomy" id="1314781"/>
    <lineage>
        <taxon>Eukaryota</taxon>
        <taxon>Fungi</taxon>
        <taxon>Dikarya</taxon>
        <taxon>Basidiomycota</taxon>
        <taxon>Agaricomycotina</taxon>
        <taxon>Agaricomycetes</taxon>
        <taxon>Auriculariales</taxon>
        <taxon>Exidiaceae</taxon>
        <taxon>Exidia</taxon>
    </lineage>
</organism>
<proteinExistence type="inferred from homology"/>
<gene>
    <name evidence="9" type="ORF">EXIGLDRAFT_209010</name>
</gene>
<comment type="similarity">
    <text evidence="7">Belongs to the chloroperoxidase family.</text>
</comment>
<evidence type="ECO:0000313" key="9">
    <source>
        <dbReference type="EMBL" id="KZV87158.1"/>
    </source>
</evidence>
<reference evidence="9 10" key="1">
    <citation type="journal article" date="2016" name="Mol. Biol. Evol.">
        <title>Comparative Genomics of Early-Diverging Mushroom-Forming Fungi Provides Insights into the Origins of Lignocellulose Decay Capabilities.</title>
        <authorList>
            <person name="Nagy L.G."/>
            <person name="Riley R."/>
            <person name="Tritt A."/>
            <person name="Adam C."/>
            <person name="Daum C."/>
            <person name="Floudas D."/>
            <person name="Sun H."/>
            <person name="Yadav J.S."/>
            <person name="Pangilinan J."/>
            <person name="Larsson K.H."/>
            <person name="Matsuura K."/>
            <person name="Barry K."/>
            <person name="Labutti K."/>
            <person name="Kuo R."/>
            <person name="Ohm R.A."/>
            <person name="Bhattacharya S.S."/>
            <person name="Shirouzu T."/>
            <person name="Yoshinaga Y."/>
            <person name="Martin F.M."/>
            <person name="Grigoriev I.V."/>
            <person name="Hibbett D.S."/>
        </authorList>
    </citation>
    <scope>NUCLEOTIDE SEQUENCE [LARGE SCALE GENOMIC DNA]</scope>
    <source>
        <strain evidence="9 10">HHB12029</strain>
    </source>
</reference>
<name>A0A165EKL8_EXIGL</name>
<keyword evidence="3" id="KW-0349">Heme</keyword>
<dbReference type="STRING" id="1314781.A0A165EKL8"/>
<dbReference type="AlphaFoldDB" id="A0A165EKL8"/>
<dbReference type="Proteomes" id="UP000077266">
    <property type="component" value="Unassembled WGS sequence"/>
</dbReference>
<evidence type="ECO:0000259" key="8">
    <source>
        <dbReference type="PROSITE" id="PS51405"/>
    </source>
</evidence>
<dbReference type="InterPro" id="IPR000028">
    <property type="entry name" value="Chloroperoxidase"/>
</dbReference>
<feature type="domain" description="Heme haloperoxidase family profile" evidence="8">
    <location>
        <begin position="28"/>
        <end position="189"/>
    </location>
</feature>
<evidence type="ECO:0000256" key="3">
    <source>
        <dbReference type="ARBA" id="ARBA00022617"/>
    </source>
</evidence>
<keyword evidence="6" id="KW-0408">Iron</keyword>
<evidence type="ECO:0000256" key="5">
    <source>
        <dbReference type="ARBA" id="ARBA00023002"/>
    </source>
</evidence>
<dbReference type="InParanoid" id="A0A165EKL8"/>
<keyword evidence="10" id="KW-1185">Reference proteome</keyword>
<sequence>MRISAAAHAALAASVSVRQNGGDGSKLDVGVWAPPGPNDIRSPCPGLNTLANHGYLPRDGRNIHISDIVTAMDQHLGIASDFGLVQVAGAAVRGAFSFLSDGGLGLESFDALTNSHNQIEHDASFTRDDLAFGSNVIKNTTQIESMIAHSEDGVTLTVEQIADARHARLKDSFSRNPSPRGLAARVVRQ</sequence>
<evidence type="ECO:0000313" key="10">
    <source>
        <dbReference type="Proteomes" id="UP000077266"/>
    </source>
</evidence>
<protein>
    <submittedName>
        <fullName evidence="9">Cloroperoxidase</fullName>
    </submittedName>
</protein>
<dbReference type="EMBL" id="KV426134">
    <property type="protein sequence ID" value="KZV87158.1"/>
    <property type="molecule type" value="Genomic_DNA"/>
</dbReference>
<dbReference type="Pfam" id="PF01328">
    <property type="entry name" value="Peroxidase_2"/>
    <property type="match status" value="1"/>
</dbReference>
<dbReference type="Gene3D" id="1.10.489.10">
    <property type="entry name" value="Chloroperoxidase-like"/>
    <property type="match status" value="1"/>
</dbReference>
<keyword evidence="2 9" id="KW-0575">Peroxidase</keyword>
<evidence type="ECO:0000256" key="1">
    <source>
        <dbReference type="ARBA" id="ARBA00001970"/>
    </source>
</evidence>
<evidence type="ECO:0000256" key="7">
    <source>
        <dbReference type="ARBA" id="ARBA00025795"/>
    </source>
</evidence>